<dbReference type="PANTHER" id="PTHR45915:SF2">
    <property type="entry name" value="TOUTATIS, ISOFORM E"/>
    <property type="match status" value="1"/>
</dbReference>
<protein>
    <submittedName>
        <fullName evidence="9">Bromodomain adjacent to zinc finger domain protein 1A</fullName>
    </submittedName>
</protein>
<dbReference type="GO" id="GO:0005634">
    <property type="term" value="C:nucleus"/>
    <property type="evidence" value="ECO:0007669"/>
    <property type="project" value="UniProtKB-SubCell"/>
</dbReference>
<dbReference type="GO" id="GO:0000785">
    <property type="term" value="C:chromatin"/>
    <property type="evidence" value="ECO:0007669"/>
    <property type="project" value="TreeGrafter"/>
</dbReference>
<feature type="region of interest" description="Disordered" evidence="7">
    <location>
        <begin position="1"/>
        <end position="23"/>
    </location>
</feature>
<feature type="coiled-coil region" evidence="6">
    <location>
        <begin position="89"/>
        <end position="116"/>
    </location>
</feature>
<evidence type="ECO:0000256" key="5">
    <source>
        <dbReference type="PROSITE-ProRule" id="PRU00146"/>
    </source>
</evidence>
<dbReference type="PANTHER" id="PTHR45915">
    <property type="entry name" value="TRANSCRIPTION INTERMEDIARY FACTOR"/>
    <property type="match status" value="1"/>
</dbReference>
<dbReference type="Proteomes" id="UP000198406">
    <property type="component" value="Unassembled WGS sequence"/>
</dbReference>
<keyword evidence="10" id="KW-1185">Reference proteome</keyword>
<evidence type="ECO:0000256" key="3">
    <source>
        <dbReference type="ARBA" id="ARBA00022771"/>
    </source>
</evidence>
<dbReference type="SUPFAM" id="SSF57903">
    <property type="entry name" value="FYVE/PHD zinc finger"/>
    <property type="match status" value="1"/>
</dbReference>
<evidence type="ECO:0000259" key="8">
    <source>
        <dbReference type="PROSITE" id="PS50016"/>
    </source>
</evidence>
<dbReference type="Pfam" id="PF00628">
    <property type="entry name" value="PHD"/>
    <property type="match status" value="1"/>
</dbReference>
<dbReference type="InterPro" id="IPR013083">
    <property type="entry name" value="Znf_RING/FYVE/PHD"/>
</dbReference>
<dbReference type="AlphaFoldDB" id="A0A1Z5K1I9"/>
<dbReference type="GO" id="GO:0008270">
    <property type="term" value="F:zinc ion binding"/>
    <property type="evidence" value="ECO:0007669"/>
    <property type="project" value="UniProtKB-KW"/>
</dbReference>
<keyword evidence="4" id="KW-0862">Zinc</keyword>
<evidence type="ECO:0000313" key="9">
    <source>
        <dbReference type="EMBL" id="GAX19881.1"/>
    </source>
</evidence>
<reference evidence="9 10" key="1">
    <citation type="journal article" date="2015" name="Plant Cell">
        <title>Oil accumulation by the oleaginous diatom Fistulifera solaris as revealed by the genome and transcriptome.</title>
        <authorList>
            <person name="Tanaka T."/>
            <person name="Maeda Y."/>
            <person name="Veluchamy A."/>
            <person name="Tanaka M."/>
            <person name="Abida H."/>
            <person name="Marechal E."/>
            <person name="Bowler C."/>
            <person name="Muto M."/>
            <person name="Sunaga Y."/>
            <person name="Tanaka M."/>
            <person name="Yoshino T."/>
            <person name="Taniguchi T."/>
            <person name="Fukuda Y."/>
            <person name="Nemoto M."/>
            <person name="Matsumoto M."/>
            <person name="Wong P.S."/>
            <person name="Aburatani S."/>
            <person name="Fujibuchi W."/>
        </authorList>
    </citation>
    <scope>NUCLEOTIDE SEQUENCE [LARGE SCALE GENOMIC DNA]</scope>
    <source>
        <strain evidence="9 10">JPCC DA0580</strain>
    </source>
</reference>
<evidence type="ECO:0000256" key="2">
    <source>
        <dbReference type="ARBA" id="ARBA00022723"/>
    </source>
</evidence>
<dbReference type="Gene3D" id="3.30.40.10">
    <property type="entry name" value="Zinc/RING finger domain, C3HC4 (zinc finger)"/>
    <property type="match status" value="1"/>
</dbReference>
<evidence type="ECO:0000256" key="6">
    <source>
        <dbReference type="SAM" id="Coils"/>
    </source>
</evidence>
<feature type="domain" description="PHD-type" evidence="8">
    <location>
        <begin position="326"/>
        <end position="373"/>
    </location>
</feature>
<keyword evidence="3 5" id="KW-0863">Zinc-finger</keyword>
<evidence type="ECO:0000256" key="7">
    <source>
        <dbReference type="SAM" id="MobiDB-lite"/>
    </source>
</evidence>
<dbReference type="InParanoid" id="A0A1Z5K1I9"/>
<dbReference type="InterPro" id="IPR019786">
    <property type="entry name" value="Zinc_finger_PHD-type_CS"/>
</dbReference>
<keyword evidence="2" id="KW-0479">Metal-binding</keyword>
<evidence type="ECO:0000256" key="1">
    <source>
        <dbReference type="ARBA" id="ARBA00004123"/>
    </source>
</evidence>
<proteinExistence type="predicted"/>
<organism evidence="9 10">
    <name type="scientific">Fistulifera solaris</name>
    <name type="common">Oleaginous diatom</name>
    <dbReference type="NCBI Taxonomy" id="1519565"/>
    <lineage>
        <taxon>Eukaryota</taxon>
        <taxon>Sar</taxon>
        <taxon>Stramenopiles</taxon>
        <taxon>Ochrophyta</taxon>
        <taxon>Bacillariophyta</taxon>
        <taxon>Bacillariophyceae</taxon>
        <taxon>Bacillariophycidae</taxon>
        <taxon>Naviculales</taxon>
        <taxon>Naviculaceae</taxon>
        <taxon>Fistulifera</taxon>
    </lineage>
</organism>
<dbReference type="InterPro" id="IPR019787">
    <property type="entry name" value="Znf_PHD-finger"/>
</dbReference>
<dbReference type="SMART" id="SM00249">
    <property type="entry name" value="PHD"/>
    <property type="match status" value="1"/>
</dbReference>
<comment type="subcellular location">
    <subcellularLocation>
        <location evidence="1">Nucleus</location>
    </subcellularLocation>
</comment>
<comment type="caution">
    <text evidence="9">The sequence shown here is derived from an EMBL/GenBank/DDBJ whole genome shotgun (WGS) entry which is preliminary data.</text>
</comment>
<dbReference type="OrthoDB" id="47291at2759"/>
<evidence type="ECO:0000313" key="10">
    <source>
        <dbReference type="Proteomes" id="UP000198406"/>
    </source>
</evidence>
<dbReference type="PROSITE" id="PS01359">
    <property type="entry name" value="ZF_PHD_1"/>
    <property type="match status" value="1"/>
</dbReference>
<sequence length="463" mass="51701">MDVATPTLESKEDVASDNNPKIKAEEIKDGMNSGFAKHIEKEKVIEVFHTVAWPALFSGGWSKQLFNDELVFVPKDIDPGTGVKGVDYYSRIKDVVDRLNERRNDLESSVADLLRRGVNKLSKKPVLSPKFPARRLRSKEGLKSETSSVADDDDIDLSWKRGGRHYPTKSSSVGPDFQVDSLPKAGVYAEEECQARSDLIWSAAAALEKGLDVDELMKTVPYNVREEAYILLMEKNFDVDAFKDAAKNLTPIDGSDWDQQTRKQFADLIFKKRKNMSSVANEMGIPIKTALAYYLGTFKASEGYRLLKTVCCEERMERFNNVENSVDACCVCGDGGSLLICDGCNKEYHATCLRPKLAKIPEGDWECDECVSRKFLQTRDYVLEKCGLFEKAESRKRSHAEAEGKEVSEQVVTRVRPEVVEAICAFAKACSEALSRVNSTNDGEGKIESDGKEDCMMVETGVQ</sequence>
<name>A0A1Z5K1I9_FISSO</name>
<gene>
    <name evidence="9" type="ORF">FisN_1Lh652</name>
</gene>
<evidence type="ECO:0000256" key="4">
    <source>
        <dbReference type="ARBA" id="ARBA00022833"/>
    </source>
</evidence>
<accession>A0A1Z5K1I9</accession>
<dbReference type="InterPro" id="IPR001965">
    <property type="entry name" value="Znf_PHD"/>
</dbReference>
<feature type="compositionally biased region" description="Basic and acidic residues" evidence="7">
    <location>
        <begin position="9"/>
        <end position="23"/>
    </location>
</feature>
<dbReference type="EMBL" id="BDSP01000141">
    <property type="protein sequence ID" value="GAX19881.1"/>
    <property type="molecule type" value="Genomic_DNA"/>
</dbReference>
<dbReference type="PROSITE" id="PS50016">
    <property type="entry name" value="ZF_PHD_2"/>
    <property type="match status" value="1"/>
</dbReference>
<dbReference type="CDD" id="cd15539">
    <property type="entry name" value="PHD1_AIRE"/>
    <property type="match status" value="1"/>
</dbReference>
<keyword evidence="6" id="KW-0175">Coiled coil</keyword>
<dbReference type="InterPro" id="IPR011011">
    <property type="entry name" value="Znf_FYVE_PHD"/>
</dbReference>